<name>A0A2L2T6I6_9HYPO</name>
<organism evidence="2 3">
    <name type="scientific">Fusarium venenatum</name>
    <dbReference type="NCBI Taxonomy" id="56646"/>
    <lineage>
        <taxon>Eukaryota</taxon>
        <taxon>Fungi</taxon>
        <taxon>Dikarya</taxon>
        <taxon>Ascomycota</taxon>
        <taxon>Pezizomycotina</taxon>
        <taxon>Sordariomycetes</taxon>
        <taxon>Hypocreomycetidae</taxon>
        <taxon>Hypocreales</taxon>
        <taxon>Nectriaceae</taxon>
        <taxon>Fusarium</taxon>
    </lineage>
</organism>
<dbReference type="STRING" id="56646.A0A2L2T6I6"/>
<dbReference type="AlphaFoldDB" id="A0A2L2T6I6"/>
<evidence type="ECO:0000256" key="1">
    <source>
        <dbReference type="SAM" id="MobiDB-lite"/>
    </source>
</evidence>
<evidence type="ECO:0000313" key="2">
    <source>
        <dbReference type="EMBL" id="CEI65299.1"/>
    </source>
</evidence>
<keyword evidence="3" id="KW-1185">Reference proteome</keyword>
<dbReference type="Proteomes" id="UP000245910">
    <property type="component" value="Chromosome I"/>
</dbReference>
<feature type="region of interest" description="Disordered" evidence="1">
    <location>
        <begin position="358"/>
        <end position="377"/>
    </location>
</feature>
<accession>A0A2L2T6I6</accession>
<feature type="compositionally biased region" description="Polar residues" evidence="1">
    <location>
        <begin position="240"/>
        <end position="269"/>
    </location>
</feature>
<proteinExistence type="predicted"/>
<evidence type="ECO:0000313" key="3">
    <source>
        <dbReference type="Proteomes" id="UP000245910"/>
    </source>
</evidence>
<feature type="compositionally biased region" description="Polar residues" evidence="1">
    <location>
        <begin position="328"/>
        <end position="342"/>
    </location>
</feature>
<dbReference type="EMBL" id="LN649229">
    <property type="protein sequence ID" value="CEI65299.1"/>
    <property type="molecule type" value="Genomic_DNA"/>
</dbReference>
<feature type="region of interest" description="Disordered" evidence="1">
    <location>
        <begin position="200"/>
        <end position="350"/>
    </location>
</feature>
<reference evidence="3" key="1">
    <citation type="submission" date="2014-10" db="EMBL/GenBank/DDBJ databases">
        <authorList>
            <person name="King R."/>
        </authorList>
    </citation>
    <scope>NUCLEOTIDE SEQUENCE [LARGE SCALE GENOMIC DNA]</scope>
    <source>
        <strain evidence="3">A3/5</strain>
    </source>
</reference>
<feature type="compositionally biased region" description="Low complexity" evidence="1">
    <location>
        <begin position="283"/>
        <end position="292"/>
    </location>
</feature>
<protein>
    <submittedName>
        <fullName evidence="2">Uncharacterized protein</fullName>
    </submittedName>
</protein>
<sequence length="377" mass="38751">MLRRLRLSYITETTTERVTMTQLRTILQTPAAVAPVAAEPVTVTINAEPVTVYETKTEVINQVETQFVTQVQVETQYVTQVDVQIVTEVAPAPPAVTIKEPITIIEVEPVTVNQVITETVHIPGEAPAPVTITVPGEGADPITIIHTVQAPQAPSAPVGQVPGPGVTTIPIPESSLPRTTLASDPYAVVGPIITQSITPKLPTSALEAPATGPSTSPVEQPIEQPAPAPPTSAAEEPVAQPSTSAVNEPVSQPSTTAIEEPTTQPSTTAVEEPKAEATSSQAEPTIEPTPTQEESEGDTPTMSPSMDLGNVGPDTTGAIAAPVLDGTRPTTANSGNAPSQTRAPIDLSDPSKLSSVLDLGNLGGGAGPLKARATGAP</sequence>